<evidence type="ECO:0000259" key="7">
    <source>
        <dbReference type="Pfam" id="PF00485"/>
    </source>
</evidence>
<evidence type="ECO:0000256" key="5">
    <source>
        <dbReference type="ARBA" id="ARBA00022777"/>
    </source>
</evidence>
<dbReference type="InterPro" id="IPR000764">
    <property type="entry name" value="Uridine_kinase-like"/>
</dbReference>
<evidence type="ECO:0000256" key="2">
    <source>
        <dbReference type="ARBA" id="ARBA00012137"/>
    </source>
</evidence>
<evidence type="ECO:0000313" key="8">
    <source>
        <dbReference type="EMBL" id="EAR84296.2"/>
    </source>
</evidence>
<feature type="region of interest" description="Disordered" evidence="6">
    <location>
        <begin position="1"/>
        <end position="45"/>
    </location>
</feature>
<dbReference type="AlphaFoldDB" id="I7MCM4"/>
<evidence type="ECO:0000313" key="9">
    <source>
        <dbReference type="Proteomes" id="UP000009168"/>
    </source>
</evidence>
<name>I7MCM4_TETTS</name>
<keyword evidence="3" id="KW-0808">Transferase</keyword>
<evidence type="ECO:0000256" key="4">
    <source>
        <dbReference type="ARBA" id="ARBA00022741"/>
    </source>
</evidence>
<dbReference type="OrthoDB" id="10257085at2759"/>
<dbReference type="Pfam" id="PF00485">
    <property type="entry name" value="PRK"/>
    <property type="match status" value="1"/>
</dbReference>
<dbReference type="GO" id="GO:0044206">
    <property type="term" value="P:UMP salvage"/>
    <property type="evidence" value="ECO:0007669"/>
    <property type="project" value="UniProtKB-UniPathway"/>
</dbReference>
<dbReference type="InterPro" id="IPR006083">
    <property type="entry name" value="PRK/URK"/>
</dbReference>
<dbReference type="InterPro" id="IPR027417">
    <property type="entry name" value="P-loop_NTPase"/>
</dbReference>
<evidence type="ECO:0000256" key="1">
    <source>
        <dbReference type="ARBA" id="ARBA00004690"/>
    </source>
</evidence>
<evidence type="ECO:0000256" key="3">
    <source>
        <dbReference type="ARBA" id="ARBA00022679"/>
    </source>
</evidence>
<gene>
    <name evidence="8" type="ORF">TTHERM_00716020</name>
</gene>
<dbReference type="GO" id="GO:0004849">
    <property type="term" value="F:uridine kinase activity"/>
    <property type="evidence" value="ECO:0007669"/>
    <property type="project" value="UniProtKB-EC"/>
</dbReference>
<dbReference type="PRINTS" id="PR00988">
    <property type="entry name" value="URIDINKINASE"/>
</dbReference>
<dbReference type="KEGG" id="tet:TTHERM_00716020"/>
<dbReference type="Proteomes" id="UP000009168">
    <property type="component" value="Unassembled WGS sequence"/>
</dbReference>
<dbReference type="eggNOG" id="KOG4203">
    <property type="taxonomic scope" value="Eukaryota"/>
</dbReference>
<dbReference type="EC" id="2.7.1.48" evidence="2"/>
<dbReference type="InParanoid" id="I7MCM4"/>
<dbReference type="Gene3D" id="3.40.50.300">
    <property type="entry name" value="P-loop containing nucleotide triphosphate hydrolases"/>
    <property type="match status" value="1"/>
</dbReference>
<dbReference type="UniPathway" id="UPA00574">
    <property type="reaction ID" value="UER00637"/>
</dbReference>
<dbReference type="GeneID" id="7831869"/>
<accession>I7MCM4</accession>
<keyword evidence="4" id="KW-0547">Nucleotide-binding</keyword>
<keyword evidence="5 8" id="KW-0418">Kinase</keyword>
<evidence type="ECO:0000256" key="6">
    <source>
        <dbReference type="SAM" id="MobiDB-lite"/>
    </source>
</evidence>
<dbReference type="SUPFAM" id="SSF52540">
    <property type="entry name" value="P-loop containing nucleoside triphosphate hydrolases"/>
    <property type="match status" value="1"/>
</dbReference>
<dbReference type="PANTHER" id="PTHR10285">
    <property type="entry name" value="URIDINE KINASE"/>
    <property type="match status" value="1"/>
</dbReference>
<keyword evidence="9" id="KW-1185">Reference proteome</keyword>
<reference evidence="9" key="1">
    <citation type="journal article" date="2006" name="PLoS Biol.">
        <title>Macronuclear genome sequence of the ciliate Tetrahymena thermophila, a model eukaryote.</title>
        <authorList>
            <person name="Eisen J.A."/>
            <person name="Coyne R.S."/>
            <person name="Wu M."/>
            <person name="Wu D."/>
            <person name="Thiagarajan M."/>
            <person name="Wortman J.R."/>
            <person name="Badger J.H."/>
            <person name="Ren Q."/>
            <person name="Amedeo P."/>
            <person name="Jones K.M."/>
            <person name="Tallon L.J."/>
            <person name="Delcher A.L."/>
            <person name="Salzberg S.L."/>
            <person name="Silva J.C."/>
            <person name="Haas B.J."/>
            <person name="Majoros W.H."/>
            <person name="Farzad M."/>
            <person name="Carlton J.M."/>
            <person name="Smith R.K. Jr."/>
            <person name="Garg J."/>
            <person name="Pearlman R.E."/>
            <person name="Karrer K.M."/>
            <person name="Sun L."/>
            <person name="Manning G."/>
            <person name="Elde N.C."/>
            <person name="Turkewitz A.P."/>
            <person name="Asai D.J."/>
            <person name="Wilkes D.E."/>
            <person name="Wang Y."/>
            <person name="Cai H."/>
            <person name="Collins K."/>
            <person name="Stewart B.A."/>
            <person name="Lee S.R."/>
            <person name="Wilamowska K."/>
            <person name="Weinberg Z."/>
            <person name="Ruzzo W.L."/>
            <person name="Wloga D."/>
            <person name="Gaertig J."/>
            <person name="Frankel J."/>
            <person name="Tsao C.-C."/>
            <person name="Gorovsky M.A."/>
            <person name="Keeling P.J."/>
            <person name="Waller R.F."/>
            <person name="Patron N.J."/>
            <person name="Cherry J.M."/>
            <person name="Stover N.A."/>
            <person name="Krieger C.J."/>
            <person name="del Toro C."/>
            <person name="Ryder H.F."/>
            <person name="Williamson S.C."/>
            <person name="Barbeau R.A."/>
            <person name="Hamilton E.P."/>
            <person name="Orias E."/>
        </authorList>
    </citation>
    <scope>NUCLEOTIDE SEQUENCE [LARGE SCALE GENOMIC DNA]</scope>
    <source>
        <strain evidence="9">SB210</strain>
    </source>
</reference>
<dbReference type="STRING" id="312017.I7MCM4"/>
<proteinExistence type="predicted"/>
<dbReference type="CDD" id="cd02023">
    <property type="entry name" value="UMPK"/>
    <property type="match status" value="1"/>
</dbReference>
<feature type="domain" description="Phosphoribulokinase/uridine kinase" evidence="7">
    <location>
        <begin position="86"/>
        <end position="272"/>
    </location>
</feature>
<sequence length="319" mass="36497">MDLLKNLKEQVNSQQSETEKEESQTQAQVQQNDEKSNLSNKSKLTNQNKKEVQINYFQSPAFNNTILNSLASIKPMTLQDNSKAFVIGICGGVSAGKSIITNLIYNSLKTHNLSVANLIQSSFYKQIPQNDQNQNKDEQKKNYNYDEPDAIDWVHFKEALTTLIDKKPFNAPVYDMKLEQYSKETQNYRTADVIIVEGTLIFSQEPIRELFNLKLFLDTDEDVRLSRRIYKDVCIRGKDIENVVQRYLKYTKIGFEKYTLPSKKYADIIIPNYGGGYSSSYQEEILAGFGSLDNAALEVIINQIVTRGVEQKVKQGQQN</sequence>
<protein>
    <recommendedName>
        <fullName evidence="2">uridine/cytidine kinase</fullName>
        <ecNumber evidence="2">2.7.1.48</ecNumber>
    </recommendedName>
</protein>
<dbReference type="GO" id="GO:0005524">
    <property type="term" value="F:ATP binding"/>
    <property type="evidence" value="ECO:0007669"/>
    <property type="project" value="InterPro"/>
</dbReference>
<feature type="compositionally biased region" description="Polar residues" evidence="6">
    <location>
        <begin position="27"/>
        <end position="45"/>
    </location>
</feature>
<comment type="pathway">
    <text evidence="1">Pyrimidine metabolism; UMP biosynthesis via salvage pathway; UMP from uridine: step 1/1.</text>
</comment>
<organism evidence="8 9">
    <name type="scientific">Tetrahymena thermophila (strain SB210)</name>
    <dbReference type="NCBI Taxonomy" id="312017"/>
    <lineage>
        <taxon>Eukaryota</taxon>
        <taxon>Sar</taxon>
        <taxon>Alveolata</taxon>
        <taxon>Ciliophora</taxon>
        <taxon>Intramacronucleata</taxon>
        <taxon>Oligohymenophorea</taxon>
        <taxon>Hymenostomatida</taxon>
        <taxon>Tetrahymenina</taxon>
        <taxon>Tetrahymenidae</taxon>
        <taxon>Tetrahymena</taxon>
    </lineage>
</organism>
<dbReference type="RefSeq" id="XP_001031959.2">
    <property type="nucleotide sequence ID" value="XM_001031959.3"/>
</dbReference>
<dbReference type="EMBL" id="GG662447">
    <property type="protein sequence ID" value="EAR84296.2"/>
    <property type="molecule type" value="Genomic_DNA"/>
</dbReference>